<proteinExistence type="predicted"/>
<dbReference type="EMBL" id="KB932201">
    <property type="protein sequence ID" value="KCV73058.1"/>
    <property type="molecule type" value="Genomic_DNA"/>
</dbReference>
<evidence type="ECO:0000259" key="1">
    <source>
        <dbReference type="PROSITE" id="PS51269"/>
    </source>
</evidence>
<sequence>MATSLALDRLVDVDWTFGVTAGSDVQRRSNATFVRLKITLLSPDSQLENIHLELSIAQFYELMKQLEEARLALAKAS</sequence>
<evidence type="ECO:0000313" key="3">
    <source>
        <dbReference type="Proteomes" id="UP000030693"/>
    </source>
</evidence>
<keyword evidence="3" id="KW-1185">Reference proteome</keyword>
<feature type="domain" description="COMM" evidence="1">
    <location>
        <begin position="9"/>
        <end position="77"/>
    </location>
</feature>
<dbReference type="Proteomes" id="UP000030693">
    <property type="component" value="Unassembled WGS sequence"/>
</dbReference>
<dbReference type="GeneID" id="20525329"/>
<accession>A0A058ZGJ9</accession>
<organism evidence="2">
    <name type="scientific">Fonticula alba</name>
    <name type="common">Slime mold</name>
    <dbReference type="NCBI Taxonomy" id="691883"/>
    <lineage>
        <taxon>Eukaryota</taxon>
        <taxon>Rotosphaerida</taxon>
        <taxon>Fonticulaceae</taxon>
        <taxon>Fonticula</taxon>
    </lineage>
</organism>
<dbReference type="AlphaFoldDB" id="A0A058ZGJ9"/>
<evidence type="ECO:0000313" key="2">
    <source>
        <dbReference type="EMBL" id="KCV73058.1"/>
    </source>
</evidence>
<dbReference type="InterPro" id="IPR017920">
    <property type="entry name" value="COMM"/>
</dbReference>
<dbReference type="OrthoDB" id="76101at2759"/>
<reference evidence="2" key="1">
    <citation type="submission" date="2013-04" db="EMBL/GenBank/DDBJ databases">
        <title>The Genome Sequence of Fonticula alba ATCC 38817.</title>
        <authorList>
            <consortium name="The Broad Institute Genomics Platform"/>
            <person name="Russ C."/>
            <person name="Cuomo C."/>
            <person name="Burger G."/>
            <person name="Gray M.W."/>
            <person name="Holland P.W.H."/>
            <person name="King N."/>
            <person name="Lang F.B.F."/>
            <person name="Roger A.J."/>
            <person name="Ruiz-Trillo I."/>
            <person name="Brown M."/>
            <person name="Walker B."/>
            <person name="Young S."/>
            <person name="Zeng Q."/>
            <person name="Gargeya S."/>
            <person name="Fitzgerald M."/>
            <person name="Haas B."/>
            <person name="Abouelleil A."/>
            <person name="Allen A.W."/>
            <person name="Alvarado L."/>
            <person name="Arachchi H.M."/>
            <person name="Berlin A.M."/>
            <person name="Chapman S.B."/>
            <person name="Gainer-Dewar J."/>
            <person name="Goldberg J."/>
            <person name="Griggs A."/>
            <person name="Gujja S."/>
            <person name="Hansen M."/>
            <person name="Howarth C."/>
            <person name="Imamovic A."/>
            <person name="Ireland A."/>
            <person name="Larimer J."/>
            <person name="McCowan C."/>
            <person name="Murphy C."/>
            <person name="Pearson M."/>
            <person name="Poon T.W."/>
            <person name="Priest M."/>
            <person name="Roberts A."/>
            <person name="Saif S."/>
            <person name="Shea T."/>
            <person name="Sisk P."/>
            <person name="Sykes S."/>
            <person name="Wortman J."/>
            <person name="Nusbaum C."/>
            <person name="Birren B."/>
        </authorList>
    </citation>
    <scope>NUCLEOTIDE SEQUENCE [LARGE SCALE GENOMIC DNA]</scope>
    <source>
        <strain evidence="2">ATCC 38817</strain>
    </source>
</reference>
<gene>
    <name evidence="2" type="ORF">H696_00604</name>
</gene>
<dbReference type="RefSeq" id="XP_009492759.1">
    <property type="nucleotide sequence ID" value="XM_009494484.1"/>
</dbReference>
<name>A0A058ZGJ9_FONAL</name>
<dbReference type="Pfam" id="PF07258">
    <property type="entry name" value="COMM_domain"/>
    <property type="match status" value="1"/>
</dbReference>
<protein>
    <recommendedName>
        <fullName evidence="1">COMM domain-containing protein</fullName>
    </recommendedName>
</protein>
<dbReference type="OMA" id="KAKCNLD"/>
<dbReference type="eggNOG" id="ENOG502QQ17">
    <property type="taxonomic scope" value="Eukaryota"/>
</dbReference>
<dbReference type="PROSITE" id="PS51269">
    <property type="entry name" value="COMM"/>
    <property type="match status" value="1"/>
</dbReference>
<dbReference type="STRING" id="691883.A0A058ZGJ9"/>